<organism evidence="1 2">
    <name type="scientific">Irpex rosettiformis</name>
    <dbReference type="NCBI Taxonomy" id="378272"/>
    <lineage>
        <taxon>Eukaryota</taxon>
        <taxon>Fungi</taxon>
        <taxon>Dikarya</taxon>
        <taxon>Basidiomycota</taxon>
        <taxon>Agaricomycotina</taxon>
        <taxon>Agaricomycetes</taxon>
        <taxon>Polyporales</taxon>
        <taxon>Irpicaceae</taxon>
        <taxon>Irpex</taxon>
    </lineage>
</organism>
<sequence>MHISRPTLYSLLLAVAGTAADPIDWVNINYVVKQAKADSATSNAQSSIASKAGSTAQSGPWTVQTKNVSPPSGDPRDYLSWAPYHWPDCNWCSKGSTHYINSNDTYSEPPDGAGDPDDDGEYPDDSTNFPGSGTDNPDYPADAKDDSISAPQNVPQIEDIRNEIVATNFVAIPPSKRDSISFGVGHRMKRIHRIHAAERGNMHRRQGSDSSLVGNPLVSSSFPNPSGSPDNMAIFTAVLPSIPTSPPDSNAPLVTGFLPIPSTTTSGKVAGTQAPAQAPAKTQNGQSKCTPSPTKSLAPSATWTTCPYVVRDGKVNPDTNSLKGPDAAQDMSKSVIYNAISYALQKTSTSYSQNVASAVDAFFLSSSTGMLPNVNFGQLVRGPGKDHQAGTFTGILDLRGMVKVSNAVQLMRTTKAPDWTPARDSGMTNWMKSYISWLQTSNLGKSVATKANNHLTFYVAQVAAVKIALGDNKGASNALQQYFSDQFLDQIAQSGEQPFESVRTRPYHYRCFNLEAMISLAKMGDQLGMNLWTAKSKYGATIQTALDYTMSVDPKGEDISDIFPHVAAIAAAYGDPKGKYASFLQKNIPSYKSQPFWFYDQSAALPNSPAGKAKRSVDDDDHQSTGPLLRTSFVSPSTPTNADSSTASVDGGVPSVPFECPAVFRDETTTELEDGLFVTCDQVKPFFEISLPVESDTDDTM</sequence>
<keyword evidence="1" id="KW-0456">Lyase</keyword>
<keyword evidence="2" id="KW-1185">Reference proteome</keyword>
<comment type="caution">
    <text evidence="1">The sequence shown here is derived from an EMBL/GenBank/DDBJ whole genome shotgun (WGS) entry which is preliminary data.</text>
</comment>
<accession>A0ACB8ULL1</accession>
<dbReference type="Proteomes" id="UP001055072">
    <property type="component" value="Unassembled WGS sequence"/>
</dbReference>
<evidence type="ECO:0000313" key="2">
    <source>
        <dbReference type="Proteomes" id="UP001055072"/>
    </source>
</evidence>
<gene>
    <name evidence="1" type="ORF">BDY19DRAFT_914208</name>
</gene>
<proteinExistence type="predicted"/>
<reference evidence="1" key="1">
    <citation type="journal article" date="2021" name="Environ. Microbiol.">
        <title>Gene family expansions and transcriptome signatures uncover fungal adaptations to wood decay.</title>
        <authorList>
            <person name="Hage H."/>
            <person name="Miyauchi S."/>
            <person name="Viragh M."/>
            <person name="Drula E."/>
            <person name="Min B."/>
            <person name="Chaduli D."/>
            <person name="Navarro D."/>
            <person name="Favel A."/>
            <person name="Norest M."/>
            <person name="Lesage-Meessen L."/>
            <person name="Balint B."/>
            <person name="Merenyi Z."/>
            <person name="de Eugenio L."/>
            <person name="Morin E."/>
            <person name="Martinez A.T."/>
            <person name="Baldrian P."/>
            <person name="Stursova M."/>
            <person name="Martinez M.J."/>
            <person name="Novotny C."/>
            <person name="Magnuson J.K."/>
            <person name="Spatafora J.W."/>
            <person name="Maurice S."/>
            <person name="Pangilinan J."/>
            <person name="Andreopoulos W."/>
            <person name="LaButti K."/>
            <person name="Hundley H."/>
            <person name="Na H."/>
            <person name="Kuo A."/>
            <person name="Barry K."/>
            <person name="Lipzen A."/>
            <person name="Henrissat B."/>
            <person name="Riley R."/>
            <person name="Ahrendt S."/>
            <person name="Nagy L.G."/>
            <person name="Grigoriev I.V."/>
            <person name="Martin F."/>
            <person name="Rosso M.N."/>
        </authorList>
    </citation>
    <scope>NUCLEOTIDE SEQUENCE</scope>
    <source>
        <strain evidence="1">CBS 384.51</strain>
    </source>
</reference>
<evidence type="ECO:0000313" key="1">
    <source>
        <dbReference type="EMBL" id="KAI0094719.1"/>
    </source>
</evidence>
<dbReference type="EMBL" id="MU274900">
    <property type="protein sequence ID" value="KAI0094719.1"/>
    <property type="molecule type" value="Genomic_DNA"/>
</dbReference>
<protein>
    <submittedName>
        <fullName evidence="1">Alginate lyase-domain-containing protein</fullName>
    </submittedName>
</protein>
<name>A0ACB8ULL1_9APHY</name>